<keyword evidence="9" id="KW-1185">Reference proteome</keyword>
<proteinExistence type="inferred from homology"/>
<feature type="domain" description="Beta-mannosidase-like galactose-binding" evidence="7">
    <location>
        <begin position="24"/>
        <end position="199"/>
    </location>
</feature>
<accession>A0ABN2Q312</accession>
<dbReference type="InterPro" id="IPR008979">
    <property type="entry name" value="Galactose-bd-like_sf"/>
</dbReference>
<dbReference type="Pfam" id="PF00703">
    <property type="entry name" value="Glyco_hydro_2"/>
    <property type="match status" value="1"/>
</dbReference>
<evidence type="ECO:0000313" key="9">
    <source>
        <dbReference type="Proteomes" id="UP001499933"/>
    </source>
</evidence>
<name>A0ABN2Q312_9MICO</name>
<feature type="domain" description="Glycoside hydrolase family 2 immunoglobulin-like beta-sandwich" evidence="6">
    <location>
        <begin position="213"/>
        <end position="314"/>
    </location>
</feature>
<keyword evidence="4 8" id="KW-0378">Hydrolase</keyword>
<evidence type="ECO:0000313" key="8">
    <source>
        <dbReference type="EMBL" id="GAA1942769.1"/>
    </source>
</evidence>
<comment type="catalytic activity">
    <reaction evidence="1">
        <text>Hydrolysis of terminal, non-reducing beta-D-mannose residues in beta-D-mannosides.</text>
        <dbReference type="EC" id="3.2.1.25"/>
    </reaction>
</comment>
<dbReference type="InterPro" id="IPR013783">
    <property type="entry name" value="Ig-like_fold"/>
</dbReference>
<dbReference type="Gene3D" id="2.60.120.260">
    <property type="entry name" value="Galactose-binding domain-like"/>
    <property type="match status" value="1"/>
</dbReference>
<dbReference type="SUPFAM" id="SSF49303">
    <property type="entry name" value="beta-Galactosidase/glucuronidase domain"/>
    <property type="match status" value="1"/>
</dbReference>
<dbReference type="InterPro" id="IPR050887">
    <property type="entry name" value="Beta-mannosidase_GH2"/>
</dbReference>
<evidence type="ECO:0000256" key="2">
    <source>
        <dbReference type="ARBA" id="ARBA00007401"/>
    </source>
</evidence>
<evidence type="ECO:0000256" key="4">
    <source>
        <dbReference type="ARBA" id="ARBA00022801"/>
    </source>
</evidence>
<evidence type="ECO:0000256" key="5">
    <source>
        <dbReference type="ARBA" id="ARBA00023295"/>
    </source>
</evidence>
<dbReference type="InterPro" id="IPR054593">
    <property type="entry name" value="Beta-mannosidase-like_N2"/>
</dbReference>
<keyword evidence="5" id="KW-0326">Glycosidase</keyword>
<sequence length="846" mass="94148">MSSTDRLRADGRPMIDRTPLHEGWTLRLANGASDSVVPAAVREALPIAATVPGTVHTDLLTAGLIPDPYLDRNEDLVSWIGWVDWVYERSLDIVDPRRRRVLHFDGLDTVATVTVNEPVVLRSENQHRRYDVDVTDALHHGPNTLRVEFASATAFGEAERARLGAYPSQYPAPFNYMRKSACNFGWDWGPSLVTAGIWRDVLLVTGDEPRLGDVRPTLTVEGDRGHAVFEVDITGTDTDTGEEHIVVEITLGDARVSRVVEPGVLSVRMAIDLDGVRRWWPAGLGEAALYDASVRLCTESGDLHDQWRERLGFRSVRLDTAPDAEGTPFTLVVNDIPVPVRGANWIPDDCFLPRVDASRLQARIGQALGAHINLLRVWGGGVYESREFYRACDEAGMLVWQDFLFACAAYPEEDRLATEIRAEARDNVARLMPHPSLVLWNGNNENFWGMLDWDWRETLGGRPWGAGYYLEMLPEAVAAVDPSRPYWPGSPYSGDPAIHPNDDDHGPKHIWDVWNEVDYSVYAHYRPRFVAEFGWQGPPTWSTMTRAIHDDPLTPESPGMLAHQKANDGAGKLRRGLEPHLPAPETTEDWHFATQLNQARAVAFGIEHFRSLRPRCSGTIVWQLNDCWPVTSWAAIDGDGRRKPLWYALRNAYAPRLLTLQPRGEDGALALVAVNDERDEWDLDVVVRRLSFDGKVLAEEPLRVEVEPLGVATLTLPAEVCVATDPHAEILVALEPGGTAVAHRFFAVDRDLDLTEPALRTSLRRDGETVVLTLAADTVVRDVCIFADRISPAAESDDALLTLLPGESRDIRVIGVPEGREQELAAAPILRTVNSYLRASRSPRSP</sequence>
<dbReference type="Gene3D" id="2.60.40.10">
    <property type="entry name" value="Immunoglobulins"/>
    <property type="match status" value="2"/>
</dbReference>
<dbReference type="SUPFAM" id="SSF51445">
    <property type="entry name" value="(Trans)glycosidases"/>
    <property type="match status" value="1"/>
</dbReference>
<dbReference type="Gene3D" id="3.20.20.80">
    <property type="entry name" value="Glycosidases"/>
    <property type="match status" value="1"/>
</dbReference>
<dbReference type="GO" id="GO:0016787">
    <property type="term" value="F:hydrolase activity"/>
    <property type="evidence" value="ECO:0007669"/>
    <property type="project" value="UniProtKB-KW"/>
</dbReference>
<evidence type="ECO:0000256" key="3">
    <source>
        <dbReference type="ARBA" id="ARBA00012754"/>
    </source>
</evidence>
<reference evidence="8 9" key="1">
    <citation type="journal article" date="2019" name="Int. J. Syst. Evol. Microbiol.">
        <title>The Global Catalogue of Microorganisms (GCM) 10K type strain sequencing project: providing services to taxonomists for standard genome sequencing and annotation.</title>
        <authorList>
            <consortium name="The Broad Institute Genomics Platform"/>
            <consortium name="The Broad Institute Genome Sequencing Center for Infectious Disease"/>
            <person name="Wu L."/>
            <person name="Ma J."/>
        </authorList>
    </citation>
    <scope>NUCLEOTIDE SEQUENCE [LARGE SCALE GENOMIC DNA]</scope>
    <source>
        <strain evidence="8 9">JCM 14901</strain>
    </source>
</reference>
<evidence type="ECO:0000259" key="7">
    <source>
        <dbReference type="Pfam" id="PF22666"/>
    </source>
</evidence>
<dbReference type="InterPro" id="IPR006102">
    <property type="entry name" value="Ig-like_GH2"/>
</dbReference>
<dbReference type="InterPro" id="IPR017853">
    <property type="entry name" value="GH"/>
</dbReference>
<dbReference type="EC" id="3.2.1.25" evidence="3"/>
<dbReference type="Pfam" id="PF22666">
    <property type="entry name" value="Glyco_hydro_2_N2"/>
    <property type="match status" value="1"/>
</dbReference>
<dbReference type="PANTHER" id="PTHR43730:SF1">
    <property type="entry name" value="BETA-MANNOSIDASE"/>
    <property type="match status" value="1"/>
</dbReference>
<protein>
    <recommendedName>
        <fullName evidence="3">beta-mannosidase</fullName>
        <ecNumber evidence="3">3.2.1.25</ecNumber>
    </recommendedName>
</protein>
<dbReference type="SUPFAM" id="SSF49785">
    <property type="entry name" value="Galactose-binding domain-like"/>
    <property type="match status" value="1"/>
</dbReference>
<organism evidence="8 9">
    <name type="scientific">Microbacterium deminutum</name>
    <dbReference type="NCBI Taxonomy" id="344164"/>
    <lineage>
        <taxon>Bacteria</taxon>
        <taxon>Bacillati</taxon>
        <taxon>Actinomycetota</taxon>
        <taxon>Actinomycetes</taxon>
        <taxon>Micrococcales</taxon>
        <taxon>Microbacteriaceae</taxon>
        <taxon>Microbacterium</taxon>
    </lineage>
</organism>
<dbReference type="EMBL" id="BAAAOG010000001">
    <property type="protein sequence ID" value="GAA1942769.1"/>
    <property type="molecule type" value="Genomic_DNA"/>
</dbReference>
<evidence type="ECO:0000256" key="1">
    <source>
        <dbReference type="ARBA" id="ARBA00000829"/>
    </source>
</evidence>
<dbReference type="InterPro" id="IPR036156">
    <property type="entry name" value="Beta-gal/glucu_dom_sf"/>
</dbReference>
<comment type="caution">
    <text evidence="8">The sequence shown here is derived from an EMBL/GenBank/DDBJ whole genome shotgun (WGS) entry which is preliminary data.</text>
</comment>
<comment type="similarity">
    <text evidence="2">Belongs to the glycosyl hydrolase 2 family.</text>
</comment>
<dbReference type="Proteomes" id="UP001499933">
    <property type="component" value="Unassembled WGS sequence"/>
</dbReference>
<gene>
    <name evidence="8" type="ORF">GCM10009776_00670</name>
</gene>
<evidence type="ECO:0000259" key="6">
    <source>
        <dbReference type="Pfam" id="PF00703"/>
    </source>
</evidence>
<dbReference type="PANTHER" id="PTHR43730">
    <property type="entry name" value="BETA-MANNOSIDASE"/>
    <property type="match status" value="1"/>
</dbReference>